<feature type="transmembrane region" description="Helical" evidence="2">
    <location>
        <begin position="6"/>
        <end position="26"/>
    </location>
</feature>
<protein>
    <submittedName>
        <fullName evidence="3">Uncharacterized protein</fullName>
    </submittedName>
</protein>
<proteinExistence type="predicted"/>
<evidence type="ECO:0000313" key="4">
    <source>
        <dbReference type="Proteomes" id="UP000269974"/>
    </source>
</evidence>
<feature type="compositionally biased region" description="Low complexity" evidence="1">
    <location>
        <begin position="35"/>
        <end position="50"/>
    </location>
</feature>
<comment type="caution">
    <text evidence="3">The sequence shown here is derived from an EMBL/GenBank/DDBJ whole genome shotgun (WGS) entry which is preliminary data.</text>
</comment>
<dbReference type="AlphaFoldDB" id="A0A7Z8Y9Q6"/>
<dbReference type="RefSeq" id="WP_185934199.1">
    <property type="nucleotide sequence ID" value="NZ_UYIO01000001.1"/>
</dbReference>
<keyword evidence="2" id="KW-0812">Transmembrane</keyword>
<evidence type="ECO:0000256" key="1">
    <source>
        <dbReference type="SAM" id="MobiDB-lite"/>
    </source>
</evidence>
<dbReference type="EMBL" id="UYIO01000001">
    <property type="protein sequence ID" value="VDG76904.1"/>
    <property type="molecule type" value="Genomic_DNA"/>
</dbReference>
<keyword evidence="2" id="KW-1133">Transmembrane helix</keyword>
<feature type="region of interest" description="Disordered" evidence="1">
    <location>
        <begin position="35"/>
        <end position="56"/>
    </location>
</feature>
<keyword evidence="2" id="KW-0472">Membrane</keyword>
<reference evidence="3 4" key="1">
    <citation type="submission" date="2018-11" db="EMBL/GenBank/DDBJ databases">
        <authorList>
            <consortium name="Pathogen Informatics"/>
        </authorList>
    </citation>
    <scope>NUCLEOTIDE SEQUENCE [LARGE SCALE GENOMIC DNA]</scope>
    <source>
        <strain evidence="3 4">NCTC10327</strain>
    </source>
</reference>
<accession>A0A7Z8Y9Q6</accession>
<dbReference type="Proteomes" id="UP000269974">
    <property type="component" value="Unassembled WGS sequence"/>
</dbReference>
<organism evidence="3 4">
    <name type="scientific">Actinobaculum suis</name>
    <dbReference type="NCBI Taxonomy" id="1657"/>
    <lineage>
        <taxon>Bacteria</taxon>
        <taxon>Bacillati</taxon>
        <taxon>Actinomycetota</taxon>
        <taxon>Actinomycetes</taxon>
        <taxon>Actinomycetales</taxon>
        <taxon>Actinomycetaceae</taxon>
        <taxon>Actinobaculum</taxon>
    </lineage>
</organism>
<name>A0A7Z8Y9Q6_9ACTO</name>
<evidence type="ECO:0000256" key="2">
    <source>
        <dbReference type="SAM" id="Phobius"/>
    </source>
</evidence>
<evidence type="ECO:0000313" key="3">
    <source>
        <dbReference type="EMBL" id="VDG76904.1"/>
    </source>
</evidence>
<sequence>MSWVSALGGGVGIAAIITALASLITLSRRAKATETAASSAAQAANSAAAQLTPNHGSTVSDAINRIEKMVSSQGHQIGEIRRDAAVTHEMIADRLSEHGDQITRLYELYGKPRNKP</sequence>
<gene>
    <name evidence="3" type="ORF">NCTC10327_01538</name>
</gene>